<dbReference type="AlphaFoldDB" id="A0A9P6CV53"/>
<feature type="transmembrane region" description="Helical" evidence="1">
    <location>
        <begin position="127"/>
        <end position="145"/>
    </location>
</feature>
<keyword evidence="1" id="KW-1133">Transmembrane helix</keyword>
<evidence type="ECO:0000313" key="3">
    <source>
        <dbReference type="Proteomes" id="UP000807469"/>
    </source>
</evidence>
<reference evidence="2" key="1">
    <citation type="submission" date="2020-11" db="EMBL/GenBank/DDBJ databases">
        <authorList>
            <consortium name="DOE Joint Genome Institute"/>
            <person name="Ahrendt S."/>
            <person name="Riley R."/>
            <person name="Andreopoulos W."/>
            <person name="Labutti K."/>
            <person name="Pangilinan J."/>
            <person name="Ruiz-Duenas F.J."/>
            <person name="Barrasa J.M."/>
            <person name="Sanchez-Garcia M."/>
            <person name="Camarero S."/>
            <person name="Miyauchi S."/>
            <person name="Serrano A."/>
            <person name="Linde D."/>
            <person name="Babiker R."/>
            <person name="Drula E."/>
            <person name="Ayuso-Fernandez I."/>
            <person name="Pacheco R."/>
            <person name="Padilla G."/>
            <person name="Ferreira P."/>
            <person name="Barriuso J."/>
            <person name="Kellner H."/>
            <person name="Castanera R."/>
            <person name="Alfaro M."/>
            <person name="Ramirez L."/>
            <person name="Pisabarro A.G."/>
            <person name="Kuo A."/>
            <person name="Tritt A."/>
            <person name="Lipzen A."/>
            <person name="He G."/>
            <person name="Yan M."/>
            <person name="Ng V."/>
            <person name="Cullen D."/>
            <person name="Martin F."/>
            <person name="Rosso M.-N."/>
            <person name="Henrissat B."/>
            <person name="Hibbett D."/>
            <person name="Martinez A.T."/>
            <person name="Grigoriev I.V."/>
        </authorList>
    </citation>
    <scope>NUCLEOTIDE SEQUENCE</scope>
    <source>
        <strain evidence="2">CIRM-BRFM 674</strain>
    </source>
</reference>
<protein>
    <submittedName>
        <fullName evidence="2">Uncharacterized protein</fullName>
    </submittedName>
</protein>
<evidence type="ECO:0000313" key="2">
    <source>
        <dbReference type="EMBL" id="KAF9473829.1"/>
    </source>
</evidence>
<name>A0A9P6CV53_9AGAR</name>
<organism evidence="2 3">
    <name type="scientific">Pholiota conissans</name>
    <dbReference type="NCBI Taxonomy" id="109636"/>
    <lineage>
        <taxon>Eukaryota</taxon>
        <taxon>Fungi</taxon>
        <taxon>Dikarya</taxon>
        <taxon>Basidiomycota</taxon>
        <taxon>Agaricomycotina</taxon>
        <taxon>Agaricomycetes</taxon>
        <taxon>Agaricomycetidae</taxon>
        <taxon>Agaricales</taxon>
        <taxon>Agaricineae</taxon>
        <taxon>Strophariaceae</taxon>
        <taxon>Pholiota</taxon>
    </lineage>
</organism>
<keyword evidence="1" id="KW-0812">Transmembrane</keyword>
<evidence type="ECO:0000256" key="1">
    <source>
        <dbReference type="SAM" id="Phobius"/>
    </source>
</evidence>
<dbReference type="EMBL" id="MU155413">
    <property type="protein sequence ID" value="KAF9473829.1"/>
    <property type="molecule type" value="Genomic_DNA"/>
</dbReference>
<keyword evidence="3" id="KW-1185">Reference proteome</keyword>
<dbReference type="Proteomes" id="UP000807469">
    <property type="component" value="Unassembled WGS sequence"/>
</dbReference>
<accession>A0A9P6CV53</accession>
<keyword evidence="1" id="KW-0472">Membrane</keyword>
<proteinExistence type="predicted"/>
<comment type="caution">
    <text evidence="2">The sequence shown here is derived from an EMBL/GenBank/DDBJ whole genome shotgun (WGS) entry which is preliminary data.</text>
</comment>
<gene>
    <name evidence="2" type="ORF">BDN70DRAFT_924964</name>
</gene>
<sequence length="177" mass="20004">MDYTESTGEDTNDNGRIYTFLVTRTPPSEPNSSPQHLDDPYRSTTIFYCSYSTLSLFFRLTAATRNTTLFTPTPRPPGYMLARTMPNIRVEGLRSEVLLVAGCWTNEKYLSPTALHRYRPYEFRPRGALISLDVGLLLLLLLFFVPNMATPRNLDANPTFLPPKKVEFGGKTSNIEG</sequence>